<comment type="catalytic activity">
    <reaction evidence="1">
        <text>ATP + protein L-histidine = ADP + protein N-phospho-L-histidine.</text>
        <dbReference type="EC" id="2.7.13.3"/>
    </reaction>
</comment>
<name>A0ABU9B8K8_9BURK</name>
<dbReference type="PANTHER" id="PTHR42878:SF15">
    <property type="entry name" value="BACTERIOPHYTOCHROME"/>
    <property type="match status" value="1"/>
</dbReference>
<evidence type="ECO:0000256" key="3">
    <source>
        <dbReference type="ARBA" id="ARBA00022553"/>
    </source>
</evidence>
<dbReference type="PRINTS" id="PR00344">
    <property type="entry name" value="BCTRLSENSOR"/>
</dbReference>
<dbReference type="Gene3D" id="1.10.287.130">
    <property type="match status" value="1"/>
</dbReference>
<dbReference type="GO" id="GO:0005524">
    <property type="term" value="F:ATP binding"/>
    <property type="evidence" value="ECO:0007669"/>
    <property type="project" value="UniProtKB-KW"/>
</dbReference>
<dbReference type="Pfam" id="PF02518">
    <property type="entry name" value="HATPase_c"/>
    <property type="match status" value="1"/>
</dbReference>
<dbReference type="PANTHER" id="PTHR42878">
    <property type="entry name" value="TWO-COMPONENT HISTIDINE KINASE"/>
    <property type="match status" value="1"/>
</dbReference>
<keyword evidence="6" id="KW-1133">Transmembrane helix</keyword>
<feature type="transmembrane region" description="Helical" evidence="6">
    <location>
        <begin position="28"/>
        <end position="49"/>
    </location>
</feature>
<dbReference type="InterPro" id="IPR003594">
    <property type="entry name" value="HATPase_dom"/>
</dbReference>
<dbReference type="SUPFAM" id="SSF47384">
    <property type="entry name" value="Homodimeric domain of signal transducing histidine kinase"/>
    <property type="match status" value="1"/>
</dbReference>
<dbReference type="SMART" id="SM00387">
    <property type="entry name" value="HATPase_c"/>
    <property type="match status" value="1"/>
</dbReference>
<dbReference type="SMART" id="SM00388">
    <property type="entry name" value="HisKA"/>
    <property type="match status" value="1"/>
</dbReference>
<dbReference type="RefSeq" id="WP_341373137.1">
    <property type="nucleotide sequence ID" value="NZ_JBBUTF010000004.1"/>
</dbReference>
<evidence type="ECO:0000256" key="1">
    <source>
        <dbReference type="ARBA" id="ARBA00000085"/>
    </source>
</evidence>
<dbReference type="InterPro" id="IPR003661">
    <property type="entry name" value="HisK_dim/P_dom"/>
</dbReference>
<keyword evidence="6" id="KW-0472">Membrane</keyword>
<protein>
    <recommendedName>
        <fullName evidence="2">histidine kinase</fullName>
        <ecNumber evidence="2">2.7.13.3</ecNumber>
    </recommendedName>
</protein>
<keyword evidence="9" id="KW-1185">Reference proteome</keyword>
<dbReference type="Pfam" id="PF00512">
    <property type="entry name" value="HisKA"/>
    <property type="match status" value="1"/>
</dbReference>
<dbReference type="Proteomes" id="UP001368500">
    <property type="component" value="Unassembled WGS sequence"/>
</dbReference>
<dbReference type="InterPro" id="IPR005467">
    <property type="entry name" value="His_kinase_dom"/>
</dbReference>
<organism evidence="8 9">
    <name type="scientific">Pseudaquabacterium rugosum</name>
    <dbReference type="NCBI Taxonomy" id="2984194"/>
    <lineage>
        <taxon>Bacteria</taxon>
        <taxon>Pseudomonadati</taxon>
        <taxon>Pseudomonadota</taxon>
        <taxon>Betaproteobacteria</taxon>
        <taxon>Burkholderiales</taxon>
        <taxon>Sphaerotilaceae</taxon>
        <taxon>Pseudaquabacterium</taxon>
    </lineage>
</organism>
<accession>A0ABU9B8K8</accession>
<dbReference type="InterPro" id="IPR004358">
    <property type="entry name" value="Sig_transdc_His_kin-like_C"/>
</dbReference>
<keyword evidence="5" id="KW-0418">Kinase</keyword>
<reference evidence="8 9" key="1">
    <citation type="submission" date="2024-04" db="EMBL/GenBank/DDBJ databases">
        <title>Novel species of the genus Ideonella isolated from streams.</title>
        <authorList>
            <person name="Lu H."/>
        </authorList>
    </citation>
    <scope>NUCLEOTIDE SEQUENCE [LARGE SCALE GENOMIC DNA]</scope>
    <source>
        <strain evidence="8 9">BYS139W</strain>
    </source>
</reference>
<dbReference type="InterPro" id="IPR036097">
    <property type="entry name" value="HisK_dim/P_sf"/>
</dbReference>
<dbReference type="EC" id="2.7.13.3" evidence="2"/>
<evidence type="ECO:0000313" key="9">
    <source>
        <dbReference type="Proteomes" id="UP001368500"/>
    </source>
</evidence>
<proteinExistence type="predicted"/>
<keyword evidence="8" id="KW-0067">ATP-binding</keyword>
<evidence type="ECO:0000256" key="6">
    <source>
        <dbReference type="SAM" id="Phobius"/>
    </source>
</evidence>
<dbReference type="SUPFAM" id="SSF55874">
    <property type="entry name" value="ATPase domain of HSP90 chaperone/DNA topoisomerase II/histidine kinase"/>
    <property type="match status" value="1"/>
</dbReference>
<dbReference type="EMBL" id="JBBUTF010000004">
    <property type="protein sequence ID" value="MEK8025352.1"/>
    <property type="molecule type" value="Genomic_DNA"/>
</dbReference>
<evidence type="ECO:0000256" key="4">
    <source>
        <dbReference type="ARBA" id="ARBA00022679"/>
    </source>
</evidence>
<evidence type="ECO:0000256" key="2">
    <source>
        <dbReference type="ARBA" id="ARBA00012438"/>
    </source>
</evidence>
<keyword evidence="8" id="KW-0547">Nucleotide-binding</keyword>
<dbReference type="CDD" id="cd00082">
    <property type="entry name" value="HisKA"/>
    <property type="match status" value="1"/>
</dbReference>
<keyword evidence="3" id="KW-0597">Phosphoprotein</keyword>
<dbReference type="PROSITE" id="PS50109">
    <property type="entry name" value="HIS_KIN"/>
    <property type="match status" value="1"/>
</dbReference>
<evidence type="ECO:0000256" key="5">
    <source>
        <dbReference type="ARBA" id="ARBA00022777"/>
    </source>
</evidence>
<gene>
    <name evidence="8" type="ORF">AACH11_05195</name>
</gene>
<comment type="caution">
    <text evidence="8">The sequence shown here is derived from an EMBL/GenBank/DDBJ whole genome shotgun (WGS) entry which is preliminary data.</text>
</comment>
<keyword evidence="6" id="KW-0812">Transmembrane</keyword>
<feature type="domain" description="Histidine kinase" evidence="7">
    <location>
        <begin position="246"/>
        <end position="460"/>
    </location>
</feature>
<dbReference type="Gene3D" id="3.30.565.10">
    <property type="entry name" value="Histidine kinase-like ATPase, C-terminal domain"/>
    <property type="match status" value="1"/>
</dbReference>
<sequence length="463" mass="49391">MPLPVAGLLAALSGAALLATAGRAAHWLTVTGLTLALALSVLLLTLLAWQSGHEQARAALQAVERQREAWLRLQPGLAWRSDASHRLHWMQQATPEATGDDTPLPCTIGQPCWHGLDDDAHSLRQRLEGQGAIEALVVRPHAADATGEPPGPTGWLLRAEALHDADGAFAGHCGLLLPLPAEAGCARDARAESPTLATAADAATSAAAGRSAVAPSPGLPLATGAASVDAETARALAAEYASFSYTISHDLRAPIRVVEGFARILKEDHASGLDRVGNDHLDRILGAAARMNHMIDALLSLSQLSTRPLARQRVHLSRIAGYVLDDLRRQNPAREVQIHIAEDLQADGDPTLLRMVLENLLGNAWKYSAKVGRAELRFERAWQSGRAVFVVSDNGAGFDMRFADRLFGVFQRLHSSSDFAGTGVGLASVRRIVRRHGGDIWADSEPGRGARFYFTLGEGSGSF</sequence>
<evidence type="ECO:0000313" key="8">
    <source>
        <dbReference type="EMBL" id="MEK8025352.1"/>
    </source>
</evidence>
<dbReference type="InterPro" id="IPR050351">
    <property type="entry name" value="BphY/WalK/GraS-like"/>
</dbReference>
<keyword evidence="4" id="KW-0808">Transferase</keyword>
<dbReference type="InterPro" id="IPR036890">
    <property type="entry name" value="HATPase_C_sf"/>
</dbReference>
<evidence type="ECO:0000259" key="7">
    <source>
        <dbReference type="PROSITE" id="PS50109"/>
    </source>
</evidence>